<dbReference type="Pfam" id="PF00583">
    <property type="entry name" value="Acetyltransf_1"/>
    <property type="match status" value="1"/>
</dbReference>
<accession>A0A3D9YYI5</accession>
<dbReference type="EMBL" id="QUMO01000002">
    <property type="protein sequence ID" value="REF87435.1"/>
    <property type="molecule type" value="Genomic_DNA"/>
</dbReference>
<evidence type="ECO:0000259" key="1">
    <source>
        <dbReference type="PROSITE" id="PS51186"/>
    </source>
</evidence>
<protein>
    <submittedName>
        <fullName evidence="2">GNAT family acetyltransferase</fullName>
    </submittedName>
</protein>
<organism evidence="2 3">
    <name type="scientific">Methylovirgula ligni</name>
    <dbReference type="NCBI Taxonomy" id="569860"/>
    <lineage>
        <taxon>Bacteria</taxon>
        <taxon>Pseudomonadati</taxon>
        <taxon>Pseudomonadota</taxon>
        <taxon>Alphaproteobacteria</taxon>
        <taxon>Hyphomicrobiales</taxon>
        <taxon>Beijerinckiaceae</taxon>
        <taxon>Methylovirgula</taxon>
    </lineage>
</organism>
<dbReference type="SUPFAM" id="SSF55729">
    <property type="entry name" value="Acyl-CoA N-acyltransferases (Nat)"/>
    <property type="match status" value="1"/>
</dbReference>
<dbReference type="GO" id="GO:0016747">
    <property type="term" value="F:acyltransferase activity, transferring groups other than amino-acyl groups"/>
    <property type="evidence" value="ECO:0007669"/>
    <property type="project" value="InterPro"/>
</dbReference>
<keyword evidence="3" id="KW-1185">Reference proteome</keyword>
<gene>
    <name evidence="2" type="ORF">DES32_1057</name>
</gene>
<dbReference type="OrthoDB" id="2135706at2"/>
<dbReference type="Gene3D" id="3.40.630.30">
    <property type="match status" value="1"/>
</dbReference>
<dbReference type="PROSITE" id="PS51186">
    <property type="entry name" value="GNAT"/>
    <property type="match status" value="1"/>
</dbReference>
<dbReference type="InterPro" id="IPR000182">
    <property type="entry name" value="GNAT_dom"/>
</dbReference>
<sequence>MAQHEAPNQKSNGQMRYRLGPRGADVAMLADLWVAAWQAVVPQIDFAARRSWLIRCVADIEAQGGTTVCAYDSEEDAAGFFLLDLNRAYLEQIAIAPPLFGSGLARLLIGEAQRLCPEGLTLDVNADNLRALRFYEKAGFQRGEAGINPASGLATWRMHWPSPV</sequence>
<keyword evidence="2" id="KW-0808">Transferase</keyword>
<name>A0A3D9YYI5_9HYPH</name>
<comment type="caution">
    <text evidence="2">The sequence shown here is derived from an EMBL/GenBank/DDBJ whole genome shotgun (WGS) entry which is preliminary data.</text>
</comment>
<dbReference type="Proteomes" id="UP000256900">
    <property type="component" value="Unassembled WGS sequence"/>
</dbReference>
<feature type="domain" description="N-acetyltransferase" evidence="1">
    <location>
        <begin position="15"/>
        <end position="163"/>
    </location>
</feature>
<evidence type="ECO:0000313" key="2">
    <source>
        <dbReference type="EMBL" id="REF87435.1"/>
    </source>
</evidence>
<dbReference type="RefSeq" id="WP_115835638.1">
    <property type="nucleotide sequence ID" value="NZ_CP025086.1"/>
</dbReference>
<reference evidence="2 3" key="1">
    <citation type="submission" date="2018-08" db="EMBL/GenBank/DDBJ databases">
        <title>Genomic Encyclopedia of Type Strains, Phase IV (KMG-IV): sequencing the most valuable type-strain genomes for metagenomic binning, comparative biology and taxonomic classification.</title>
        <authorList>
            <person name="Goeker M."/>
        </authorList>
    </citation>
    <scope>NUCLEOTIDE SEQUENCE [LARGE SCALE GENOMIC DNA]</scope>
    <source>
        <strain evidence="2 3">BW863</strain>
    </source>
</reference>
<evidence type="ECO:0000313" key="3">
    <source>
        <dbReference type="Proteomes" id="UP000256900"/>
    </source>
</evidence>
<proteinExistence type="predicted"/>
<dbReference type="InterPro" id="IPR016181">
    <property type="entry name" value="Acyl_CoA_acyltransferase"/>
</dbReference>
<dbReference type="AlphaFoldDB" id="A0A3D9YYI5"/>